<organism evidence="1 2">
    <name type="scientific">Saccharibacillus sacchari</name>
    <dbReference type="NCBI Taxonomy" id="456493"/>
    <lineage>
        <taxon>Bacteria</taxon>
        <taxon>Bacillati</taxon>
        <taxon>Bacillota</taxon>
        <taxon>Bacilli</taxon>
        <taxon>Bacillales</taxon>
        <taxon>Paenibacillaceae</taxon>
        <taxon>Saccharibacillus</taxon>
    </lineage>
</organism>
<name>A0ACC6P8I7_9BACL</name>
<keyword evidence="1" id="KW-0808">Transferase</keyword>
<evidence type="ECO:0000313" key="1">
    <source>
        <dbReference type="EMBL" id="MEJ8303207.1"/>
    </source>
</evidence>
<gene>
    <name evidence="1" type="ORF">WKI47_04675</name>
</gene>
<keyword evidence="2" id="KW-1185">Reference proteome</keyword>
<dbReference type="Proteomes" id="UP001380953">
    <property type="component" value="Unassembled WGS sequence"/>
</dbReference>
<dbReference type="EC" id="2.7.13.3" evidence="1"/>
<accession>A0ACC6P8I7</accession>
<sequence>MRNERNFSDKRSNNGNRHRFWEKAKTFRLHDLRLRYQLMILFLLISLLPSIGLGYLVNWTVSRVLERQAVDHTLQLITKVNQTLDSDMENLQNMTYLIGFDDRVRQFMADGAASEQESYRLKQYLQRYTTLYPEIAGLLIAGADGQYISNELYARDSGRSLTQEDWYKQAVDSEGLFTVLGQPSGRNLTSHVSYQDNEVVTVARAVVNPDTEKTIGVVLIDLKLWTISKAARDVKLGRTGYLTVVDREGRRIYAPDEPYIDRLPSAWFADGATGAVTRQVDGRELQLIYGESSFTGWRTVGVFLTRESLFEVGQIHFYVICFLFVVCMLGLTASLRLSRSISEPIRLLQDDMRRTESGDLTVRHTAARQDEIGMLGRSFNRMLVELRRLIQLNERKERQKREAELRSLQDNIKPHFLYNTLDTIHWMARKKGADEVSDMVESLSKLFRIGLSKGSDMIHLADELEHIRSYILIQQTRYQGRLNVKIETDEEADEPLGDFFVLKLLLQPLVENAIYHGIKARRGPGSIVIKVASERNTLLLEVSDDGAGMEPERLAELARKLEHPLEAIERQASESEKSGRSYGMLNVQSRLRLAFGDAYGIRIASAAGEGTVVTVRHPLLREPPAFASENEKEEQA</sequence>
<evidence type="ECO:0000313" key="2">
    <source>
        <dbReference type="Proteomes" id="UP001380953"/>
    </source>
</evidence>
<reference evidence="1" key="1">
    <citation type="submission" date="2024-03" db="EMBL/GenBank/DDBJ databases">
        <title>Whole genome sequecning of epiphytes from Marcgravia umbellata leaves.</title>
        <authorList>
            <person name="Kumar G."/>
            <person name="Savka M.A."/>
        </authorList>
    </citation>
    <scope>NUCLEOTIDE SEQUENCE</scope>
    <source>
        <strain evidence="1">RIT_BL5</strain>
    </source>
</reference>
<proteinExistence type="predicted"/>
<protein>
    <submittedName>
        <fullName evidence="1">Sensor histidine kinase</fullName>
        <ecNumber evidence="1">2.7.13.3</ecNumber>
    </submittedName>
</protein>
<dbReference type="EMBL" id="JBBKAR010000016">
    <property type="protein sequence ID" value="MEJ8303207.1"/>
    <property type="molecule type" value="Genomic_DNA"/>
</dbReference>
<comment type="caution">
    <text evidence="1">The sequence shown here is derived from an EMBL/GenBank/DDBJ whole genome shotgun (WGS) entry which is preliminary data.</text>
</comment>
<keyword evidence="1" id="KW-0418">Kinase</keyword>